<dbReference type="VEuPathDB" id="TriTrypDB:LDHU3_36.9680"/>
<dbReference type="VEuPathDB" id="TriTrypDB:LdCL_360085600"/>
<dbReference type="EMBL" id="RHLD01000001">
    <property type="protein sequence ID" value="TPP49444.1"/>
    <property type="molecule type" value="Genomic_DNA"/>
</dbReference>
<evidence type="ECO:0000313" key="7">
    <source>
        <dbReference type="EMBL" id="TPP49444.1"/>
    </source>
</evidence>
<organism evidence="7 8">
    <name type="scientific">Leishmania donovani</name>
    <dbReference type="NCBI Taxonomy" id="5661"/>
    <lineage>
        <taxon>Eukaryota</taxon>
        <taxon>Discoba</taxon>
        <taxon>Euglenozoa</taxon>
        <taxon>Kinetoplastea</taxon>
        <taxon>Metakinetoplastina</taxon>
        <taxon>Trypanosomatida</taxon>
        <taxon>Trypanosomatidae</taxon>
        <taxon>Leishmaniinae</taxon>
        <taxon>Leishmania</taxon>
    </lineage>
</organism>
<feature type="coiled-coil region" evidence="4">
    <location>
        <begin position="1153"/>
        <end position="1187"/>
    </location>
</feature>
<feature type="domain" description="Eukaryotic translation initiation factor 3 subunit C N-terminal" evidence="6">
    <location>
        <begin position="267"/>
        <end position="526"/>
    </location>
</feature>
<sequence>MNFFAISSSESDSESDKSLLREEVPEAQINPFWFEWTDEEELEERQEVIPKKEKAANSIQALCDTFDYNAGNESWREALEAFKRMCDEVHMFVRKYKVAPQGLQNCLQDMPNLAEHLEGKGREDFANRLEFKSLKELVALVEVTEKLYKKELEELAKGPEIDDGAQDEDEDAGAELTETEYAQILEDISGSREVNLVGKVEKVIRACARKGYTNLEISAMGIAVSAVLRRDSRKLLVSSDTWERAFKWGAKFFSRMIAAANVRFVEDSSSVNARNIVVPGGIHGFLTYLHTELVNKSKFEEVASQEYLKIITFENGLAVLADRALGYYQARKRIEPSKACISILFDILGQRRQEAHQLFYDSLSSTDNLTIISESVFDTVRALHKLSLQLRPSVALSASGVCHVAYQYGLCGLYREGRDYLLRTGVVNSIAVSDAPLAILLNRAIAQLGLAAFIAGDIPTAHQLLRTIWGLRSNQVLIGQSPPPKSVLDDEHAEMEYRNLLLPPHMHMPVAQLELASVLSGLLMGVKMEAQNPYERNHMERYVYNTVTRTPDLMGKPFSFKEQVAVAYEHLKAGNYIAAKEQVEAMTTFDTLPSGKETRKRYLQSLKEVALLVFCYTNRTNFSTMSVVNLAIKFDMEESDVRRAVNEILSENTTLSAYWDRDDAYLYLDRNNATRLQHLVKGTSESISNLAKHCESRLPEDLEHLSLTRVPIIVTLEPAAAGSYQPVQVPKEKYDKIVEGRNRFLVTSIVSVAVFLGISALPQLLIYRCVRRVYRNYCHGKVLDLSPKLYDKKDVALYEMSKAVRVEFLIEEKVVDDGHYRIDEALSETEQEKRRRAMTLDFMIRNDHNWVGSTVNFATVLRADTQLPGFQKYDCVLLRDELLNQSESKARNLFDSAAQYVKEDGMFLVMDVGKSTYPKLIKLARWFSKATNSSMSFAHDYHGWIRESMLYDIKEEQRCLFGFYYALQQSIEELRSELQQLEDSLVLQEEALQRKRQQSEKLNNDLANAYLATTSESMWSNREDYVSQLMAADEERKGVEADIGEVSSRIKELKEKKVDAQKRLTVARLMSMLDDLQSLLKKKVYGPSGGEETRAQELLKTVQELSRERERTIHLLSKKEREMASFIDLKQRRIEELRKEFTRNVSMYADSNNRELLNVAQRIQAERHQLLQEIERLEEANRKIADVLMDTKYTTESAIKDRDTALSAVETMGISMNPERECLQLRERIQKANAERRMYVLKTEEVQGSIDEDTVMYNTRMSKLRKEILFYQDETVRFEKENKDLKQLCDTLAGSLDGSH</sequence>
<keyword evidence="4" id="KW-0175">Coiled coil</keyword>
<evidence type="ECO:0000256" key="1">
    <source>
        <dbReference type="ARBA" id="ARBA00022490"/>
    </source>
</evidence>
<reference evidence="8" key="1">
    <citation type="submission" date="2019-02" db="EMBL/GenBank/DDBJ databases">
        <title>FDA dAtabase for Regulatory Grade micrObial Sequences (FDA-ARGOS): Supporting development and validation of Infectious Disease Dx tests.</title>
        <authorList>
            <person name="Duncan R."/>
            <person name="Fisher C."/>
            <person name="Tallon L."/>
            <person name="Sadzewicz L."/>
            <person name="Sengamalay N."/>
            <person name="Ott S."/>
            <person name="Godinez A."/>
            <person name="Nagaraj S."/>
            <person name="Vavikolanu K."/>
            <person name="Vyas G."/>
            <person name="Nadendla S."/>
            <person name="Aluvathingal J."/>
            <person name="Sichtig H."/>
        </authorList>
    </citation>
    <scope>NUCLEOTIDE SEQUENCE [LARGE SCALE GENOMIC DNA]</scope>
    <source>
        <strain evidence="8">FDAARGOS_360</strain>
    </source>
</reference>
<dbReference type="VEuPathDB" id="TriTrypDB:LdBPK_367320.1"/>
<feature type="coiled-coil region" evidence="4">
    <location>
        <begin position="1036"/>
        <end position="1070"/>
    </location>
</feature>
<dbReference type="GO" id="GO:0003743">
    <property type="term" value="F:translation initiation factor activity"/>
    <property type="evidence" value="ECO:0007669"/>
    <property type="project" value="UniProtKB-KW"/>
</dbReference>
<accession>A0A504XM84</accession>
<dbReference type="VEuPathDB" id="TriTrypDB:LdBPK_367300.1"/>
<evidence type="ECO:0000256" key="2">
    <source>
        <dbReference type="ARBA" id="ARBA00022540"/>
    </source>
</evidence>
<dbReference type="Proteomes" id="UP000318821">
    <property type="component" value="Unassembled WGS sequence"/>
</dbReference>
<dbReference type="InterPro" id="IPR008905">
    <property type="entry name" value="EIF3C_N_dom"/>
</dbReference>
<dbReference type="GO" id="GO:0003723">
    <property type="term" value="F:RNA binding"/>
    <property type="evidence" value="ECO:0007669"/>
    <property type="project" value="InterPro"/>
</dbReference>
<dbReference type="InterPro" id="IPR027516">
    <property type="entry name" value="EIF3C"/>
</dbReference>
<keyword evidence="2 7" id="KW-0396">Initiation factor</keyword>
<feature type="coiled-coil region" evidence="4">
    <location>
        <begin position="964"/>
        <end position="1012"/>
    </location>
</feature>
<dbReference type="VEuPathDB" id="TriTrypDB:LDHU3_36.9700"/>
<protein>
    <submittedName>
        <fullName evidence="7">Eukaryotic translation initiation factor 3 subunit 8 N-terminus family protein</fullName>
    </submittedName>
</protein>
<gene>
    <name evidence="7" type="ORF">CGC20_18605</name>
</gene>
<dbReference type="PANTHER" id="PTHR13937">
    <property type="entry name" value="EUKARYOTIC TRANSLATION INITATION FACTOR 3, SUBUNIT 8 EIF3S8 -RELATED"/>
    <property type="match status" value="1"/>
</dbReference>
<dbReference type="Pfam" id="PF05470">
    <property type="entry name" value="eIF-3c_N"/>
    <property type="match status" value="1"/>
</dbReference>
<dbReference type="VEuPathDB" id="TriTrypDB:LDHU3_36.9690"/>
<dbReference type="GO" id="GO:0005852">
    <property type="term" value="C:eukaryotic translation initiation factor 3 complex"/>
    <property type="evidence" value="ECO:0007669"/>
    <property type="project" value="InterPro"/>
</dbReference>
<feature type="region of interest" description="Disordered" evidence="5">
    <location>
        <begin position="1"/>
        <end position="20"/>
    </location>
</feature>
<keyword evidence="3" id="KW-0648">Protein biosynthesis</keyword>
<dbReference type="VEuPathDB" id="TriTrypDB:LdCL_360085700"/>
<evidence type="ECO:0000256" key="3">
    <source>
        <dbReference type="ARBA" id="ARBA00022917"/>
    </source>
</evidence>
<evidence type="ECO:0000256" key="4">
    <source>
        <dbReference type="SAM" id="Coils"/>
    </source>
</evidence>
<evidence type="ECO:0000259" key="6">
    <source>
        <dbReference type="Pfam" id="PF05470"/>
    </source>
</evidence>
<keyword evidence="1" id="KW-0963">Cytoplasm</keyword>
<feature type="coiled-coil region" evidence="4">
    <location>
        <begin position="1095"/>
        <end position="1122"/>
    </location>
</feature>
<dbReference type="VEuPathDB" id="TriTrypDB:LdBPK_367310.1"/>
<dbReference type="GO" id="GO:0031369">
    <property type="term" value="F:translation initiation factor binding"/>
    <property type="evidence" value="ECO:0007669"/>
    <property type="project" value="InterPro"/>
</dbReference>
<comment type="caution">
    <text evidence="7">The sequence shown here is derived from an EMBL/GenBank/DDBJ whole genome shotgun (WGS) entry which is preliminary data.</text>
</comment>
<dbReference type="PANTHER" id="PTHR13937:SF0">
    <property type="entry name" value="EUKARYOTIC TRANSLATION INITIATION FACTOR 3 SUBUNIT C-RELATED"/>
    <property type="match status" value="1"/>
</dbReference>
<evidence type="ECO:0000313" key="8">
    <source>
        <dbReference type="Proteomes" id="UP000318821"/>
    </source>
</evidence>
<proteinExistence type="predicted"/>
<evidence type="ECO:0000256" key="5">
    <source>
        <dbReference type="SAM" id="MobiDB-lite"/>
    </source>
</evidence>
<name>A0A504XM84_LEIDO</name>
<dbReference type="VEuPathDB" id="TriTrypDB:LdCL_360085800"/>